<evidence type="ECO:0000256" key="3">
    <source>
        <dbReference type="ARBA" id="ARBA00023300"/>
    </source>
</evidence>
<dbReference type="EMBL" id="BLSC01000021">
    <property type="protein sequence ID" value="GFP36773.1"/>
    <property type="molecule type" value="Genomic_DNA"/>
</dbReference>
<dbReference type="GO" id="GO:0006099">
    <property type="term" value="P:tricarboxylic acid cycle"/>
    <property type="evidence" value="ECO:0007669"/>
    <property type="project" value="InterPro"/>
</dbReference>
<keyword evidence="10" id="KW-1185">Reference proteome</keyword>
<dbReference type="EC" id="4.1.1.31" evidence="4"/>
<dbReference type="InterPro" id="IPR015813">
    <property type="entry name" value="Pyrv/PenolPyrv_kinase-like_dom"/>
</dbReference>
<evidence type="ECO:0000313" key="8">
    <source>
        <dbReference type="Proteomes" id="UP000561271"/>
    </source>
</evidence>
<evidence type="ECO:0000313" key="10">
    <source>
        <dbReference type="Proteomes" id="UP000588083"/>
    </source>
</evidence>
<evidence type="ECO:0000256" key="4">
    <source>
        <dbReference type="NCBIfam" id="TIGR02751"/>
    </source>
</evidence>
<comment type="caution">
    <text evidence="7">The sequence shown here is derived from an EMBL/GenBank/DDBJ whole genome shotgun (WGS) entry which is preliminary data.</text>
</comment>
<sequence length="535" mass="60137">MAKVPSSMMTQHPDCASRYIAIQEEVEEAVFSLTPQPLGLGIEEAMVDFEGKLTPYHQTGQIVLRLLERGIYPGVDVNITPRISNATEETVFKQLMALMSVIEANYDVSQVSRVPAITEVIHPMSKTPQEMVAVRRRIADVIALGEKEFGLMGDPNTVQLIPLVEEVPSLLSFADLFTSYMRICQEERYRVDRIRYMVGRSDSALVYGHIPSVLANKIAIAEGHRIGEFYGLEALPILGGGALPFRGHVTEENVVNLLEDFRGARTVTIQSALRYDHGYEKTRLLVNFFRQKLPQARPLSYTPEERKYLINVIAIFFLQYLKTFSKIFLLIGRVSDLIPKQRDRLVRKGPSGYARATADPQGLAELVPHDGLKDFLEMVRVDPYKELPRAISFTGALYSLGIPPEFIGTGRGLRELRRIFGQNAVQELLGYYPGLISDLTFAARFVDLQNASHFFREEVIEELQEDVKITAETLQLKIGPTTETDSLYRTLMRSIQPFLSATLESNAERLPVVEDGFSFVTECIIKMGKIRGSLG</sequence>
<dbReference type="InterPro" id="IPR007566">
    <property type="entry name" value="PEP_COase_arc-type"/>
</dbReference>
<dbReference type="PIRSF" id="PIRSF006677">
    <property type="entry name" value="UCP006677"/>
    <property type="match status" value="1"/>
</dbReference>
<protein>
    <recommendedName>
        <fullName evidence="4">Phosphoenolpyruvate carboxylase</fullName>
        <ecNumber evidence="4">4.1.1.31</ecNumber>
    </recommendedName>
</protein>
<dbReference type="AlphaFoldDB" id="A0A6V8Q344"/>
<dbReference type="GO" id="GO:0008964">
    <property type="term" value="F:phosphoenolpyruvate carboxylase activity"/>
    <property type="evidence" value="ECO:0007669"/>
    <property type="project" value="UniProtKB-UniRule"/>
</dbReference>
<reference evidence="8 9" key="1">
    <citation type="journal article" date="2020" name="Front. Microbiol.">
        <title>Single-cell genomics of novel Actinobacteria with the Wood-Ljungdahl pathway discovered in a serpentinizing system.</title>
        <authorList>
            <person name="Merino N."/>
            <person name="Kawai M."/>
            <person name="Boyd E.S."/>
            <person name="Colman D.R."/>
            <person name="McGlynn S.E."/>
            <person name="Nealson K.H."/>
            <person name="Kurokawa K."/>
            <person name="Hongoh Y."/>
        </authorList>
    </citation>
    <scope>NUCLEOTIDE SEQUENCE [LARGE SCALE GENOMIC DNA]</scope>
    <source>
        <strain evidence="5 10">S34</strain>
        <strain evidence="6 8">S44</strain>
        <strain evidence="7 9">S47</strain>
    </source>
</reference>
<name>A0A6V8Q344_9ACTN</name>
<dbReference type="Proteomes" id="UP000561271">
    <property type="component" value="Unassembled WGS sequence"/>
</dbReference>
<evidence type="ECO:0000313" key="9">
    <source>
        <dbReference type="Proteomes" id="UP000569018"/>
    </source>
</evidence>
<dbReference type="NCBIfam" id="TIGR02751">
    <property type="entry name" value="PEPCase_arch"/>
    <property type="match status" value="1"/>
</dbReference>
<evidence type="ECO:0000256" key="2">
    <source>
        <dbReference type="ARBA" id="ARBA00023239"/>
    </source>
</evidence>
<evidence type="ECO:0000256" key="1">
    <source>
        <dbReference type="ARBA" id="ARBA00022842"/>
    </source>
</evidence>
<evidence type="ECO:0000313" key="5">
    <source>
        <dbReference type="EMBL" id="GFP30272.1"/>
    </source>
</evidence>
<dbReference type="RefSeq" id="WP_176231080.1">
    <property type="nucleotide sequence ID" value="NZ_BLRZ01000053.1"/>
</dbReference>
<gene>
    <name evidence="5" type="ORF">HKBW3S34_01193</name>
    <name evidence="6" type="ORF">HKBW3S44_00454</name>
    <name evidence="7" type="ORF">HKBW3S47_00560</name>
</gene>
<dbReference type="EMBL" id="BLRZ01000053">
    <property type="protein sequence ID" value="GFP30272.1"/>
    <property type="molecule type" value="Genomic_DNA"/>
</dbReference>
<accession>A0A6V8Q344</accession>
<keyword evidence="7" id="KW-0670">Pyruvate</keyword>
<keyword evidence="1" id="KW-0460">Magnesium</keyword>
<dbReference type="SUPFAM" id="SSF51621">
    <property type="entry name" value="Phosphoenolpyruvate/pyruvate domain"/>
    <property type="match status" value="1"/>
</dbReference>
<organism evidence="7 9">
    <name type="scientific">Candidatus Hakubella thermalkaliphila</name>
    <dbReference type="NCBI Taxonomy" id="2754717"/>
    <lineage>
        <taxon>Bacteria</taxon>
        <taxon>Bacillati</taxon>
        <taxon>Actinomycetota</taxon>
        <taxon>Actinomycetota incertae sedis</taxon>
        <taxon>Candidatus Hakubellales</taxon>
        <taxon>Candidatus Hakubellaceae</taxon>
        <taxon>Candidatus Hakubella</taxon>
    </lineage>
</organism>
<dbReference type="EMBL" id="BLSD01000019">
    <property type="protein sequence ID" value="GFP38860.1"/>
    <property type="molecule type" value="Genomic_DNA"/>
</dbReference>
<keyword evidence="3" id="KW-0120">Carbon dioxide fixation</keyword>
<dbReference type="Proteomes" id="UP000569018">
    <property type="component" value="Unassembled WGS sequence"/>
</dbReference>
<dbReference type="Proteomes" id="UP000588083">
    <property type="component" value="Unassembled WGS sequence"/>
</dbReference>
<dbReference type="Pfam" id="PF14010">
    <property type="entry name" value="PEPcase_2"/>
    <property type="match status" value="1"/>
</dbReference>
<evidence type="ECO:0000313" key="7">
    <source>
        <dbReference type="EMBL" id="GFP38860.1"/>
    </source>
</evidence>
<dbReference type="GO" id="GO:0015977">
    <property type="term" value="P:carbon fixation"/>
    <property type="evidence" value="ECO:0007669"/>
    <property type="project" value="UniProtKB-KW"/>
</dbReference>
<evidence type="ECO:0000313" key="6">
    <source>
        <dbReference type="EMBL" id="GFP36773.1"/>
    </source>
</evidence>
<proteinExistence type="predicted"/>
<keyword evidence="2" id="KW-0456">Lyase</keyword>